<dbReference type="InterPro" id="IPR042502">
    <property type="entry name" value="TM7SF3"/>
</dbReference>
<feature type="transmembrane region" description="Helical" evidence="6">
    <location>
        <begin position="337"/>
        <end position="357"/>
    </location>
</feature>
<reference evidence="9" key="1">
    <citation type="submission" date="2025-08" db="UniProtKB">
        <authorList>
            <consortium name="Ensembl"/>
        </authorList>
    </citation>
    <scope>IDENTIFICATION</scope>
</reference>
<feature type="transmembrane region" description="Helical" evidence="6">
    <location>
        <begin position="364"/>
        <end position="385"/>
    </location>
</feature>
<keyword evidence="7" id="KW-0732">Signal</keyword>
<evidence type="ECO:0000313" key="10">
    <source>
        <dbReference type="Proteomes" id="UP000694388"/>
    </source>
</evidence>
<feature type="domain" description="TM7S3/TM198-like" evidence="8">
    <location>
        <begin position="289"/>
        <end position="494"/>
    </location>
</feature>
<dbReference type="OMA" id="NVKPATC"/>
<dbReference type="AlphaFoldDB" id="A0A8C4N381"/>
<evidence type="ECO:0000256" key="2">
    <source>
        <dbReference type="ARBA" id="ARBA00022692"/>
    </source>
</evidence>
<dbReference type="GO" id="GO:0043069">
    <property type="term" value="P:negative regulation of programmed cell death"/>
    <property type="evidence" value="ECO:0007669"/>
    <property type="project" value="TreeGrafter"/>
</dbReference>
<dbReference type="Ensembl" id="ENSEBUT00000001325.1">
    <property type="protein sequence ID" value="ENSEBUP00000001011.1"/>
    <property type="gene ID" value="ENSEBUG00000000980.1"/>
</dbReference>
<feature type="transmembrane region" description="Helical" evidence="6">
    <location>
        <begin position="312"/>
        <end position="331"/>
    </location>
</feature>
<keyword evidence="2 6" id="KW-0812">Transmembrane</keyword>
<keyword evidence="3 6" id="KW-1133">Transmembrane helix</keyword>
<comment type="subcellular location">
    <subcellularLocation>
        <location evidence="1">Membrane</location>
        <topology evidence="1">Multi-pass membrane protein</topology>
    </subcellularLocation>
</comment>
<keyword evidence="4 6" id="KW-0472">Membrane</keyword>
<dbReference type="Pfam" id="PF25992">
    <property type="entry name" value="Ig_TM7SF3_N"/>
    <property type="match status" value="1"/>
</dbReference>
<evidence type="ECO:0000256" key="6">
    <source>
        <dbReference type="SAM" id="Phobius"/>
    </source>
</evidence>
<reference evidence="9" key="2">
    <citation type="submission" date="2025-09" db="UniProtKB">
        <authorList>
            <consortium name="Ensembl"/>
        </authorList>
    </citation>
    <scope>IDENTIFICATION</scope>
</reference>
<feature type="chain" id="PRO_5034275045" evidence="7">
    <location>
        <begin position="23"/>
        <end position="551"/>
    </location>
</feature>
<accession>A0A8C4N381</accession>
<protein>
    <submittedName>
        <fullName evidence="9">Transmembrane 7 superfamily member 3</fullName>
    </submittedName>
</protein>
<evidence type="ECO:0000313" key="9">
    <source>
        <dbReference type="Ensembl" id="ENSEBUP00000001011.1"/>
    </source>
</evidence>
<feature type="transmembrane region" description="Helical" evidence="6">
    <location>
        <begin position="471"/>
        <end position="492"/>
    </location>
</feature>
<evidence type="ECO:0000256" key="4">
    <source>
        <dbReference type="ARBA" id="ARBA00023136"/>
    </source>
</evidence>
<feature type="signal peptide" evidence="7">
    <location>
        <begin position="1"/>
        <end position="22"/>
    </location>
</feature>
<keyword evidence="10" id="KW-1185">Reference proteome</keyword>
<dbReference type="GO" id="GO:0005886">
    <property type="term" value="C:plasma membrane"/>
    <property type="evidence" value="ECO:0007669"/>
    <property type="project" value="TreeGrafter"/>
</dbReference>
<dbReference type="PANTHER" id="PTHR15937:SF3">
    <property type="entry name" value="TRANSMEMBRANE 7 SUPERFAMILY MEMBER 3"/>
    <property type="match status" value="1"/>
</dbReference>
<evidence type="ECO:0000256" key="3">
    <source>
        <dbReference type="ARBA" id="ARBA00022989"/>
    </source>
</evidence>
<dbReference type="Pfam" id="PF13886">
    <property type="entry name" value="TM7S3_TM198"/>
    <property type="match status" value="1"/>
</dbReference>
<dbReference type="InterPro" id="IPR025256">
    <property type="entry name" value="TM7S3/TM198-like_dom"/>
</dbReference>
<evidence type="ECO:0000256" key="5">
    <source>
        <dbReference type="SAM" id="MobiDB-lite"/>
    </source>
</evidence>
<evidence type="ECO:0000256" key="7">
    <source>
        <dbReference type="SAM" id="SignalP"/>
    </source>
</evidence>
<feature type="transmembrane region" description="Helical" evidence="6">
    <location>
        <begin position="422"/>
        <end position="451"/>
    </location>
</feature>
<dbReference type="Proteomes" id="UP000694388">
    <property type="component" value="Unplaced"/>
</dbReference>
<name>A0A8C4N381_EPTBU</name>
<dbReference type="PANTHER" id="PTHR15937">
    <property type="entry name" value="TRANSMEMBRANE 7 SUPERFAMILY MEMBER 3"/>
    <property type="match status" value="1"/>
</dbReference>
<feature type="region of interest" description="Disordered" evidence="5">
    <location>
        <begin position="523"/>
        <end position="551"/>
    </location>
</feature>
<proteinExistence type="predicted"/>
<evidence type="ECO:0000259" key="8">
    <source>
        <dbReference type="Pfam" id="PF13886"/>
    </source>
</evidence>
<feature type="transmembrane region" description="Helical" evidence="6">
    <location>
        <begin position="397"/>
        <end position="415"/>
    </location>
</feature>
<organism evidence="9 10">
    <name type="scientific">Eptatretus burgeri</name>
    <name type="common">Inshore hagfish</name>
    <dbReference type="NCBI Taxonomy" id="7764"/>
    <lineage>
        <taxon>Eukaryota</taxon>
        <taxon>Metazoa</taxon>
        <taxon>Chordata</taxon>
        <taxon>Craniata</taxon>
        <taxon>Vertebrata</taxon>
        <taxon>Cyclostomata</taxon>
        <taxon>Myxini</taxon>
        <taxon>Myxiniformes</taxon>
        <taxon>Myxinidae</taxon>
        <taxon>Eptatretinae</taxon>
        <taxon>Eptatretus</taxon>
    </lineage>
</organism>
<evidence type="ECO:0000256" key="1">
    <source>
        <dbReference type="ARBA" id="ARBA00004141"/>
    </source>
</evidence>
<dbReference type="GeneTree" id="ENSGT00390000008702"/>
<feature type="transmembrane region" description="Helical" evidence="6">
    <location>
        <begin position="283"/>
        <end position="305"/>
    </location>
</feature>
<sequence>MMETFWFWFFTCFALLSTPVSPDFHRPAQNVTGSTLHLPTGRFSLLAVPANRTLKVSVPLSSSISALVIQAHSTDAVLTASLTADFSQGNVYQGASVGLVLKPVVLSQMISWYLQADRATQALVAALPYSAEAPVPGGCNLEFDLETDPNLHIAFEENVVKLEFAPANVGWPWFVAEPPCDVGTGAGTHWRLEYDFFCLVLPPSFENSVEWHQFARMAMPGSTLRFGSKVTTLPSSSLPRVLITTAPHLSIIFTLVVHDPLMRTTASYVPILVPGCSSCGSSILVILLCVIIGTLGLILCFLGHYLYHLETFLSAFAVAASLTTVLIIRFTEFSDNAALAMGLGTAMLAGCIALFVWWRFGSVLLCSLILSLLFGVQIALIIFATPLGNLAVFKSDFNFWMCFVCVVLFGPLLSLPCLKMSAVVACAVIGAEMVVLAIAWFVPCALPYLLIIVPRRAAHPSTALAINAIPLQPYDFLLVALWLLLAIAGTVIQYQLLSDRPPFPPCPYDLWREEREHRREDLLNPQHHQQARPSRPQPGGCGERTPLLLAH</sequence>